<accession>A0A2Y9BIT0</accession>
<feature type="domain" description="Peptidase S8/S53" evidence="6">
    <location>
        <begin position="433"/>
        <end position="553"/>
    </location>
</feature>
<evidence type="ECO:0000256" key="5">
    <source>
        <dbReference type="PROSITE-ProRule" id="PRU01240"/>
    </source>
</evidence>
<protein>
    <submittedName>
        <fullName evidence="7">Subtilase family protein</fullName>
    </submittedName>
</protein>
<dbReference type="PANTHER" id="PTHR43399">
    <property type="entry name" value="SUBTILISIN-RELATED"/>
    <property type="match status" value="1"/>
</dbReference>
<dbReference type="Gene3D" id="3.40.50.200">
    <property type="entry name" value="Peptidase S8/S53 domain"/>
    <property type="match status" value="1"/>
</dbReference>
<dbReference type="AlphaFoldDB" id="A0A2Y9BIT0"/>
<dbReference type="PRINTS" id="PR00723">
    <property type="entry name" value="SUBTILISIN"/>
</dbReference>
<keyword evidence="4 5" id="KW-0720">Serine protease</keyword>
<keyword evidence="8" id="KW-1185">Reference proteome</keyword>
<comment type="similarity">
    <text evidence="1 5">Belongs to the peptidase S8 family.</text>
</comment>
<evidence type="ECO:0000313" key="8">
    <source>
        <dbReference type="Proteomes" id="UP000245845"/>
    </source>
</evidence>
<dbReference type="InterPro" id="IPR051048">
    <property type="entry name" value="Peptidase_S8/S53_subtilisin"/>
</dbReference>
<evidence type="ECO:0000256" key="1">
    <source>
        <dbReference type="ARBA" id="ARBA00011073"/>
    </source>
</evidence>
<evidence type="ECO:0000259" key="6">
    <source>
        <dbReference type="Pfam" id="PF00082"/>
    </source>
</evidence>
<keyword evidence="2 5" id="KW-0645">Protease</keyword>
<dbReference type="CDD" id="cd07478">
    <property type="entry name" value="Peptidases_S8_CspA-like"/>
    <property type="match status" value="1"/>
</dbReference>
<dbReference type="InterPro" id="IPR000209">
    <property type="entry name" value="Peptidase_S8/S53_dom"/>
</dbReference>
<dbReference type="InterPro" id="IPR036852">
    <property type="entry name" value="Peptidase_S8/S53_dom_sf"/>
</dbReference>
<evidence type="ECO:0000256" key="2">
    <source>
        <dbReference type="ARBA" id="ARBA00022670"/>
    </source>
</evidence>
<feature type="active site" description="Charge relay system" evidence="5">
    <location>
        <position position="175"/>
    </location>
</feature>
<dbReference type="EMBL" id="QGDL01000005">
    <property type="protein sequence ID" value="PWJ29880.1"/>
    <property type="molecule type" value="Genomic_DNA"/>
</dbReference>
<dbReference type="PROSITE" id="PS51892">
    <property type="entry name" value="SUBTILASE"/>
    <property type="match status" value="1"/>
</dbReference>
<dbReference type="OrthoDB" id="9762689at2"/>
<keyword evidence="3 5" id="KW-0378">Hydrolase</keyword>
<proteinExistence type="inferred from homology"/>
<reference evidence="7 8" key="1">
    <citation type="submission" date="2018-05" db="EMBL/GenBank/DDBJ databases">
        <title>The Hungate 1000. A catalogue of reference genomes from the rumen microbiome.</title>
        <authorList>
            <person name="Kelly W."/>
        </authorList>
    </citation>
    <scope>NUCLEOTIDE SEQUENCE [LARGE SCALE GENOMIC DNA]</scope>
    <source>
        <strain evidence="7 8">NLAE-zl-C242</strain>
    </source>
</reference>
<organism evidence="7 8">
    <name type="scientific">Faecalicatena orotica</name>
    <dbReference type="NCBI Taxonomy" id="1544"/>
    <lineage>
        <taxon>Bacteria</taxon>
        <taxon>Bacillati</taxon>
        <taxon>Bacillota</taxon>
        <taxon>Clostridia</taxon>
        <taxon>Lachnospirales</taxon>
        <taxon>Lachnospiraceae</taxon>
        <taxon>Faecalicatena</taxon>
    </lineage>
</organism>
<dbReference type="PANTHER" id="PTHR43399:SF4">
    <property type="entry name" value="CELL WALL-ASSOCIATED PROTEASE"/>
    <property type="match status" value="1"/>
</dbReference>
<evidence type="ECO:0000256" key="4">
    <source>
        <dbReference type="ARBA" id="ARBA00022825"/>
    </source>
</evidence>
<dbReference type="GO" id="GO:0006508">
    <property type="term" value="P:proteolysis"/>
    <property type="evidence" value="ECO:0007669"/>
    <property type="project" value="UniProtKB-KW"/>
</dbReference>
<feature type="active site" description="Charge relay system" evidence="5">
    <location>
        <position position="498"/>
    </location>
</feature>
<feature type="active site" description="Charge relay system" evidence="5">
    <location>
        <position position="107"/>
    </location>
</feature>
<dbReference type="InterPro" id="IPR034045">
    <property type="entry name" value="Pep_S8_CspA-like"/>
</dbReference>
<dbReference type="InterPro" id="IPR017310">
    <property type="entry name" value="Pept_S8A_subtilisin_clostridia"/>
</dbReference>
<comment type="caution">
    <text evidence="7">The sequence shown here is derived from an EMBL/GenBank/DDBJ whole genome shotgun (WGS) entry which is preliminary data.</text>
</comment>
<feature type="domain" description="Peptidase S8/S53" evidence="6">
    <location>
        <begin position="98"/>
        <end position="292"/>
    </location>
</feature>
<dbReference type="SUPFAM" id="SSF52743">
    <property type="entry name" value="Subtilisin-like"/>
    <property type="match status" value="1"/>
</dbReference>
<sequence length="567" mass="62917">MDPTICKERILSEDYRDFIISKTRPLNIGEIPPDQLCEQEADFDYRCIYLPKFLADPLNLDRFFYTSIPKCYTLLSMDAMNQAGILPIQNYPTLQLKGNNVMIGFVDTGIDYTSPLFRNLDGSTRIAGIWDQTIQTGIPPEDFVYGSEYTREMIDQALRSDAPKSIVPSEDINGHGTFVASLAAGSGEPAEQFIGAAPESTLAVVKLKPAKQYLRDFYYIPDTAPCFQETDILLALKYLSDLAARNNMPLVMCTAVGTNMGGHIGVLPLSTIFEYYGTSTNRIPVIGVGNEADQRHHYSHTLRDGSPTDTVEIRVGENVTGFTMELWTEIPNILSISLISPTGEATPTVPLQTSASSVLDFILDRTRVTVDYRIIVERSTSELIYFRFSTPTAGIWKLIVEPVRVINGLFHIWLPVKEFLSGEVYFLQPDPYYTLTNPANTISTIVVSYYDGSNNSIALSSGRGYTRNERINPDITAPGINVKGALPGGRFAVRSGSSISTAITAGAAALLMEWIIYQIGTPGIDSYQIKSLFILGAMRPGFMTYPNREWGYGQLNVYNIFEEIRSI</sequence>
<dbReference type="PIRSF" id="PIRSF037894">
    <property type="entry name" value="Subtilisin_rel_CspABC"/>
    <property type="match status" value="1"/>
</dbReference>
<name>A0A2Y9BIT0_9FIRM</name>
<dbReference type="PROSITE" id="PS00137">
    <property type="entry name" value="SUBTILASE_HIS"/>
    <property type="match status" value="1"/>
</dbReference>
<dbReference type="RefSeq" id="WP_109731011.1">
    <property type="nucleotide sequence ID" value="NZ_BAAACK010000018.1"/>
</dbReference>
<dbReference type="GO" id="GO:0004252">
    <property type="term" value="F:serine-type endopeptidase activity"/>
    <property type="evidence" value="ECO:0007669"/>
    <property type="project" value="UniProtKB-UniRule"/>
</dbReference>
<dbReference type="Proteomes" id="UP000245845">
    <property type="component" value="Unassembled WGS sequence"/>
</dbReference>
<dbReference type="Pfam" id="PF00082">
    <property type="entry name" value="Peptidase_S8"/>
    <property type="match status" value="2"/>
</dbReference>
<evidence type="ECO:0000313" key="7">
    <source>
        <dbReference type="EMBL" id="PWJ29880.1"/>
    </source>
</evidence>
<dbReference type="InterPro" id="IPR022398">
    <property type="entry name" value="Peptidase_S8_His-AS"/>
</dbReference>
<evidence type="ECO:0000256" key="3">
    <source>
        <dbReference type="ARBA" id="ARBA00022801"/>
    </source>
</evidence>
<dbReference type="Gene3D" id="2.60.120.1290">
    <property type="match status" value="1"/>
</dbReference>
<gene>
    <name evidence="7" type="ORF">A8806_105183</name>
</gene>
<dbReference type="InterPro" id="IPR015500">
    <property type="entry name" value="Peptidase_S8_subtilisin-rel"/>
</dbReference>